<feature type="transmembrane region" description="Helical" evidence="6">
    <location>
        <begin position="305"/>
        <end position="325"/>
    </location>
</feature>
<dbReference type="PANTHER" id="PTHR30474">
    <property type="entry name" value="CELL CYCLE PROTEIN"/>
    <property type="match status" value="1"/>
</dbReference>
<sequence length="375" mass="41361">MFRRIADNLWRFDWILFAGVFALYALGLAAIYSVSLSHDPPDFNDFHKQIIFGIIGFAMAWLAGVSRSSGWRVYGRIIYILSIIMLFAVLLFGTTINGTRGWFSFGGLGVQPVELAKIAMVIVLAKFFSNRLQRFQSGKHVIVSAFICLSFVFLVMLQPDFGSALVLLGTWFIMLILTGMSRRVIAIILVILLLLSLVAWLFVLQDYQKERVAVFLNPAADPLGSGYNVSQALIAIGSGRFFGRGLGFGSQSQLKFIPEAQTDFIFAVIAEELGFFGVALVIICWGVIFYRLLRVARQAPDDFGLFVVLGIMSIFFIHLVVNVGMNMGLLPVMGISLPFISYGGSFLVSSLIMLGIAQSVRIDGSTDRGEHGFNG</sequence>
<dbReference type="GO" id="GO:0008360">
    <property type="term" value="P:regulation of cell shape"/>
    <property type="evidence" value="ECO:0007669"/>
    <property type="project" value="UniProtKB-KW"/>
</dbReference>
<dbReference type="Proteomes" id="UP000178656">
    <property type="component" value="Unassembled WGS sequence"/>
</dbReference>
<feature type="transmembrane region" description="Helical" evidence="6">
    <location>
        <begin position="273"/>
        <end position="293"/>
    </location>
</feature>
<dbReference type="GO" id="GO:0051301">
    <property type="term" value="P:cell division"/>
    <property type="evidence" value="ECO:0007669"/>
    <property type="project" value="InterPro"/>
</dbReference>
<dbReference type="GO" id="GO:0032153">
    <property type="term" value="C:cell division site"/>
    <property type="evidence" value="ECO:0007669"/>
    <property type="project" value="TreeGrafter"/>
</dbReference>
<evidence type="ECO:0000256" key="5">
    <source>
        <dbReference type="ARBA" id="ARBA00023136"/>
    </source>
</evidence>
<comment type="subcellular location">
    <subcellularLocation>
        <location evidence="1">Membrane</location>
        <topology evidence="1">Multi-pass membrane protein</topology>
    </subcellularLocation>
</comment>
<keyword evidence="4 6" id="KW-1133">Transmembrane helix</keyword>
<feature type="transmembrane region" description="Helical" evidence="6">
    <location>
        <begin position="337"/>
        <end position="357"/>
    </location>
</feature>
<evidence type="ECO:0000256" key="2">
    <source>
        <dbReference type="ARBA" id="ARBA00022692"/>
    </source>
</evidence>
<dbReference type="PANTHER" id="PTHR30474:SF1">
    <property type="entry name" value="PEPTIDOGLYCAN GLYCOSYLTRANSFERASE MRDB"/>
    <property type="match status" value="1"/>
</dbReference>
<proteinExistence type="predicted"/>
<keyword evidence="5 6" id="KW-0472">Membrane</keyword>
<dbReference type="InterPro" id="IPR011923">
    <property type="entry name" value="RodA/MrdB"/>
</dbReference>
<feature type="transmembrane region" description="Helical" evidence="6">
    <location>
        <begin position="161"/>
        <end position="177"/>
    </location>
</feature>
<evidence type="ECO:0000256" key="1">
    <source>
        <dbReference type="ARBA" id="ARBA00004141"/>
    </source>
</evidence>
<evidence type="ECO:0000313" key="8">
    <source>
        <dbReference type="Proteomes" id="UP000178656"/>
    </source>
</evidence>
<comment type="caution">
    <text evidence="7">The sequence shown here is derived from an EMBL/GenBank/DDBJ whole genome shotgun (WGS) entry which is preliminary data.</text>
</comment>
<dbReference type="GO" id="GO:0005886">
    <property type="term" value="C:plasma membrane"/>
    <property type="evidence" value="ECO:0007669"/>
    <property type="project" value="TreeGrafter"/>
</dbReference>
<dbReference type="EMBL" id="MFGM01000073">
    <property type="protein sequence ID" value="OGF34359.1"/>
    <property type="molecule type" value="Genomic_DNA"/>
</dbReference>
<feature type="transmembrane region" description="Helical" evidence="6">
    <location>
        <begin position="46"/>
        <end position="65"/>
    </location>
</feature>
<keyword evidence="3" id="KW-0133">Cell shape</keyword>
<feature type="transmembrane region" description="Helical" evidence="6">
    <location>
        <begin position="12"/>
        <end position="34"/>
    </location>
</feature>
<reference evidence="7 8" key="1">
    <citation type="journal article" date="2016" name="Nat. Commun.">
        <title>Thousands of microbial genomes shed light on interconnected biogeochemical processes in an aquifer system.</title>
        <authorList>
            <person name="Anantharaman K."/>
            <person name="Brown C.T."/>
            <person name="Hug L.A."/>
            <person name="Sharon I."/>
            <person name="Castelle C.J."/>
            <person name="Probst A.J."/>
            <person name="Thomas B.C."/>
            <person name="Singh A."/>
            <person name="Wilkins M.J."/>
            <person name="Karaoz U."/>
            <person name="Brodie E.L."/>
            <person name="Williams K.H."/>
            <person name="Hubbard S.S."/>
            <person name="Banfield J.F."/>
        </authorList>
    </citation>
    <scope>NUCLEOTIDE SEQUENCE [LARGE SCALE GENOMIC DNA]</scope>
</reference>
<keyword evidence="2 6" id="KW-0812">Transmembrane</keyword>
<accession>A0A1F5T642</accession>
<dbReference type="Pfam" id="PF01098">
    <property type="entry name" value="FTSW_RODA_SPOVE"/>
    <property type="match status" value="1"/>
</dbReference>
<evidence type="ECO:0000256" key="3">
    <source>
        <dbReference type="ARBA" id="ARBA00022960"/>
    </source>
</evidence>
<dbReference type="GO" id="GO:0015648">
    <property type="term" value="F:lipid-linked peptidoglycan transporter activity"/>
    <property type="evidence" value="ECO:0007669"/>
    <property type="project" value="TreeGrafter"/>
</dbReference>
<feature type="transmembrane region" description="Helical" evidence="6">
    <location>
        <begin position="77"/>
        <end position="96"/>
    </location>
</feature>
<evidence type="ECO:0000256" key="6">
    <source>
        <dbReference type="SAM" id="Phobius"/>
    </source>
</evidence>
<feature type="transmembrane region" description="Helical" evidence="6">
    <location>
        <begin position="102"/>
        <end position="125"/>
    </location>
</feature>
<evidence type="ECO:0000256" key="4">
    <source>
        <dbReference type="ARBA" id="ARBA00022989"/>
    </source>
</evidence>
<dbReference type="InterPro" id="IPR001182">
    <property type="entry name" value="FtsW/RodA"/>
</dbReference>
<feature type="transmembrane region" description="Helical" evidence="6">
    <location>
        <begin position="137"/>
        <end position="155"/>
    </location>
</feature>
<organism evidence="7 8">
    <name type="scientific">Candidatus Falkowbacteria bacterium RIFOXYC2_FULL_48_21</name>
    <dbReference type="NCBI Taxonomy" id="1798005"/>
    <lineage>
        <taxon>Bacteria</taxon>
        <taxon>Candidatus Falkowiibacteriota</taxon>
    </lineage>
</organism>
<feature type="transmembrane region" description="Helical" evidence="6">
    <location>
        <begin position="184"/>
        <end position="203"/>
    </location>
</feature>
<dbReference type="NCBIfam" id="TIGR02210">
    <property type="entry name" value="rodA_shape"/>
    <property type="match status" value="1"/>
</dbReference>
<gene>
    <name evidence="7" type="ORF">A2482_01200</name>
</gene>
<evidence type="ECO:0000313" key="7">
    <source>
        <dbReference type="EMBL" id="OGF34359.1"/>
    </source>
</evidence>
<protein>
    <submittedName>
        <fullName evidence="7">Rod shape-determining protein RodA</fullName>
    </submittedName>
</protein>
<name>A0A1F5T642_9BACT</name>
<dbReference type="AlphaFoldDB" id="A0A1F5T642"/>